<dbReference type="InterPro" id="IPR036894">
    <property type="entry name" value="YbaB-like_sf"/>
</dbReference>
<feature type="region of interest" description="Disordered" evidence="4">
    <location>
        <begin position="93"/>
        <end position="113"/>
    </location>
</feature>
<evidence type="ECO:0000256" key="2">
    <source>
        <dbReference type="HAMAP-Rule" id="MF_00274"/>
    </source>
</evidence>
<evidence type="ECO:0000313" key="5">
    <source>
        <dbReference type="EMBL" id="MBB4661687.1"/>
    </source>
</evidence>
<keyword evidence="2" id="KW-0963">Cytoplasm</keyword>
<keyword evidence="3" id="KW-0175">Coiled coil</keyword>
<feature type="coiled-coil region" evidence="3">
    <location>
        <begin position="6"/>
        <end position="33"/>
    </location>
</feature>
<dbReference type="PANTHER" id="PTHR33449">
    <property type="entry name" value="NUCLEOID-ASSOCIATED PROTEIN YBAB"/>
    <property type="match status" value="1"/>
</dbReference>
<dbReference type="InterPro" id="IPR004401">
    <property type="entry name" value="YbaB/EbfC"/>
</dbReference>
<organism evidence="5 6">
    <name type="scientific">Conexibacter arvalis</name>
    <dbReference type="NCBI Taxonomy" id="912552"/>
    <lineage>
        <taxon>Bacteria</taxon>
        <taxon>Bacillati</taxon>
        <taxon>Actinomycetota</taxon>
        <taxon>Thermoleophilia</taxon>
        <taxon>Solirubrobacterales</taxon>
        <taxon>Conexibacteraceae</taxon>
        <taxon>Conexibacter</taxon>
    </lineage>
</organism>
<dbReference type="GO" id="GO:0043590">
    <property type="term" value="C:bacterial nucleoid"/>
    <property type="evidence" value="ECO:0007669"/>
    <property type="project" value="UniProtKB-UniRule"/>
</dbReference>
<evidence type="ECO:0000256" key="3">
    <source>
        <dbReference type="SAM" id="Coils"/>
    </source>
</evidence>
<dbReference type="GO" id="GO:0003677">
    <property type="term" value="F:DNA binding"/>
    <property type="evidence" value="ECO:0007669"/>
    <property type="project" value="UniProtKB-UniRule"/>
</dbReference>
<dbReference type="Gene3D" id="3.30.1310.10">
    <property type="entry name" value="Nucleoid-associated protein YbaB-like domain"/>
    <property type="match status" value="1"/>
</dbReference>
<evidence type="ECO:0000256" key="1">
    <source>
        <dbReference type="ARBA" id="ARBA00023125"/>
    </source>
</evidence>
<gene>
    <name evidence="5" type="ORF">BDZ31_001260</name>
</gene>
<evidence type="ECO:0000313" key="6">
    <source>
        <dbReference type="Proteomes" id="UP000585272"/>
    </source>
</evidence>
<comment type="similarity">
    <text evidence="2">Belongs to the YbaB/EbfC family.</text>
</comment>
<name>A0A840I9U1_9ACTN</name>
<dbReference type="GO" id="GO:0005829">
    <property type="term" value="C:cytosol"/>
    <property type="evidence" value="ECO:0007669"/>
    <property type="project" value="TreeGrafter"/>
</dbReference>
<dbReference type="Proteomes" id="UP000585272">
    <property type="component" value="Unassembled WGS sequence"/>
</dbReference>
<comment type="caution">
    <text evidence="5">The sequence shown here is derived from an EMBL/GenBank/DDBJ whole genome shotgun (WGS) entry which is preliminary data.</text>
</comment>
<accession>A0A840I9U1</accession>
<feature type="compositionally biased region" description="Gly residues" evidence="4">
    <location>
        <begin position="95"/>
        <end position="113"/>
    </location>
</feature>
<protein>
    <recommendedName>
        <fullName evidence="2">Nucleoid-associated protein BDZ31_001260</fullName>
    </recommendedName>
</protein>
<proteinExistence type="inferred from homology"/>
<evidence type="ECO:0000256" key="4">
    <source>
        <dbReference type="SAM" id="MobiDB-lite"/>
    </source>
</evidence>
<dbReference type="PANTHER" id="PTHR33449:SF1">
    <property type="entry name" value="NUCLEOID-ASSOCIATED PROTEIN YBAB"/>
    <property type="match status" value="1"/>
</dbReference>
<dbReference type="SUPFAM" id="SSF82607">
    <property type="entry name" value="YbaB-like"/>
    <property type="match status" value="1"/>
</dbReference>
<dbReference type="PIRSF" id="PIRSF004555">
    <property type="entry name" value="UCP004555"/>
    <property type="match status" value="1"/>
</dbReference>
<reference evidence="5 6" key="1">
    <citation type="submission" date="2020-08" db="EMBL/GenBank/DDBJ databases">
        <title>Genomic Encyclopedia of Archaeal and Bacterial Type Strains, Phase II (KMG-II): from individual species to whole genera.</title>
        <authorList>
            <person name="Goeker M."/>
        </authorList>
    </citation>
    <scope>NUCLEOTIDE SEQUENCE [LARGE SCALE GENOMIC DNA]</scope>
    <source>
        <strain evidence="5 6">DSM 23288</strain>
    </source>
</reference>
<keyword evidence="1 2" id="KW-0238">DNA-binding</keyword>
<comment type="function">
    <text evidence="2">Binds to DNA and alters its conformation. May be involved in regulation of gene expression, nucleoid organization and DNA protection.</text>
</comment>
<sequence length="113" mass="11881">MPQPNMQKMLKQVQRMQADMMAAQERLKDEVVEATAGGGMVTVKISGDLDVKSITIDPEAVDPEDVDMLQDTILVAVNEAIRSAQEMAERRLGSVTGGLGGPGGLGGLGLPGF</sequence>
<dbReference type="HAMAP" id="MF_00274">
    <property type="entry name" value="DNA_YbaB_EbfC"/>
    <property type="match status" value="1"/>
</dbReference>
<dbReference type="RefSeq" id="WP_183340060.1">
    <property type="nucleotide sequence ID" value="NZ_JACHNU010000001.1"/>
</dbReference>
<dbReference type="AlphaFoldDB" id="A0A840I9U1"/>
<comment type="subunit">
    <text evidence="2">Homodimer.</text>
</comment>
<dbReference type="EMBL" id="JACHNU010000001">
    <property type="protein sequence ID" value="MBB4661687.1"/>
    <property type="molecule type" value="Genomic_DNA"/>
</dbReference>
<dbReference type="Pfam" id="PF02575">
    <property type="entry name" value="YbaB_DNA_bd"/>
    <property type="match status" value="1"/>
</dbReference>
<keyword evidence="6" id="KW-1185">Reference proteome</keyword>
<dbReference type="NCBIfam" id="TIGR00103">
    <property type="entry name" value="DNA_YbaB_EbfC"/>
    <property type="match status" value="1"/>
</dbReference>
<comment type="subcellular location">
    <subcellularLocation>
        <location evidence="2">Cytoplasm</location>
        <location evidence="2">Nucleoid</location>
    </subcellularLocation>
</comment>